<dbReference type="AlphaFoldDB" id="A0A4V4LEF4"/>
<evidence type="ECO:0000313" key="2">
    <source>
        <dbReference type="EMBL" id="TIA35757.1"/>
    </source>
</evidence>
<feature type="region of interest" description="Disordered" evidence="1">
    <location>
        <begin position="1"/>
        <end position="134"/>
    </location>
</feature>
<protein>
    <submittedName>
        <fullName evidence="2">Uncharacterized protein</fullName>
    </submittedName>
</protein>
<evidence type="ECO:0000313" key="3">
    <source>
        <dbReference type="Proteomes" id="UP000308724"/>
    </source>
</evidence>
<feature type="compositionally biased region" description="Polar residues" evidence="1">
    <location>
        <begin position="81"/>
        <end position="101"/>
    </location>
</feature>
<dbReference type="Proteomes" id="UP000308724">
    <property type="component" value="Unassembled WGS sequence"/>
</dbReference>
<comment type="caution">
    <text evidence="2">The sequence shown here is derived from an EMBL/GenBank/DDBJ whole genome shotgun (WGS) entry which is preliminary data.</text>
</comment>
<evidence type="ECO:0000256" key="1">
    <source>
        <dbReference type="SAM" id="MobiDB-lite"/>
    </source>
</evidence>
<feature type="compositionally biased region" description="Low complexity" evidence="1">
    <location>
        <begin position="1"/>
        <end position="23"/>
    </location>
</feature>
<sequence>MIQTSIAAPRTPTPPTTSTMATRGLTDEEIEEDLISMGLREHTRKRKHSSASSAQVARHRPPPGANTHAIEGSDRPVLRSIDTNDVSSISSDDAPSTENNPSSSDDDSDYIPSPTTHKYHMTPATSTTSQSNVLTSSTAAAAFQPALPSSNVPVGALDPKQPFKLNQPRPLGIQVPIDAAATSYEWKSYDRTSIDWSSKSELLRLNEWRTRATRARGKKLMAYTDGRRKEA</sequence>
<gene>
    <name evidence="2" type="ORF">D6C78_05908</name>
</gene>
<proteinExistence type="predicted"/>
<organism evidence="2 3">
    <name type="scientific">Aureobasidium pullulans</name>
    <name type="common">Black yeast</name>
    <name type="synonym">Pullularia pullulans</name>
    <dbReference type="NCBI Taxonomy" id="5580"/>
    <lineage>
        <taxon>Eukaryota</taxon>
        <taxon>Fungi</taxon>
        <taxon>Dikarya</taxon>
        <taxon>Ascomycota</taxon>
        <taxon>Pezizomycotina</taxon>
        <taxon>Dothideomycetes</taxon>
        <taxon>Dothideomycetidae</taxon>
        <taxon>Dothideales</taxon>
        <taxon>Saccotheciaceae</taxon>
        <taxon>Aureobasidium</taxon>
    </lineage>
</organism>
<name>A0A4V4LEF4_AURPU</name>
<reference evidence="2 3" key="1">
    <citation type="submission" date="2018-10" db="EMBL/GenBank/DDBJ databases">
        <title>Fifty Aureobasidium pullulans genomes reveal a recombining polyextremotolerant generalist.</title>
        <authorList>
            <person name="Gostincar C."/>
            <person name="Turk M."/>
            <person name="Zajc J."/>
            <person name="Gunde-Cimerman N."/>
        </authorList>
    </citation>
    <scope>NUCLEOTIDE SEQUENCE [LARGE SCALE GENOMIC DNA]</scope>
    <source>
        <strain evidence="2 3">EXF-1645</strain>
    </source>
</reference>
<accession>A0A4V4LEF4</accession>
<feature type="compositionally biased region" description="Polar residues" evidence="1">
    <location>
        <begin position="123"/>
        <end position="134"/>
    </location>
</feature>
<dbReference type="EMBL" id="QZBZ01000122">
    <property type="protein sequence ID" value="TIA35757.1"/>
    <property type="molecule type" value="Genomic_DNA"/>
</dbReference>